<evidence type="ECO:0000313" key="3">
    <source>
        <dbReference type="Proteomes" id="UP000587396"/>
    </source>
</evidence>
<proteinExistence type="predicted"/>
<evidence type="ECO:0000313" key="2">
    <source>
        <dbReference type="EMBL" id="MBC2888274.1"/>
    </source>
</evidence>
<keyword evidence="1" id="KW-1133">Transmembrane helix</keyword>
<evidence type="ECO:0000256" key="1">
    <source>
        <dbReference type="SAM" id="Phobius"/>
    </source>
</evidence>
<dbReference type="AlphaFoldDB" id="A0A842J9Y0"/>
<sequence length="76" mass="7660">MAPLDISPATIVLILVIAALAALAVRRLARRGTCDCHDHCGDKPAGGGCAGCSGCGAVDTMVADMERAAKQAHARS</sequence>
<keyword evidence="1" id="KW-0472">Membrane</keyword>
<evidence type="ECO:0008006" key="4">
    <source>
        <dbReference type="Google" id="ProtNLM"/>
    </source>
</evidence>
<comment type="caution">
    <text evidence="2">The sequence shown here is derived from an EMBL/GenBank/DDBJ whole genome shotgun (WGS) entry which is preliminary data.</text>
</comment>
<feature type="transmembrane region" description="Helical" evidence="1">
    <location>
        <begin position="6"/>
        <end position="25"/>
    </location>
</feature>
<dbReference type="Proteomes" id="UP000587396">
    <property type="component" value="Unassembled WGS sequence"/>
</dbReference>
<accession>A0A842J9Y0</accession>
<keyword evidence="3" id="KW-1185">Reference proteome</keyword>
<organism evidence="2 3">
    <name type="scientific">Gordonibacter massiliensis</name>
    <name type="common">ex Traore et al. 2017</name>
    <dbReference type="NCBI Taxonomy" id="1841863"/>
    <lineage>
        <taxon>Bacteria</taxon>
        <taxon>Bacillati</taxon>
        <taxon>Actinomycetota</taxon>
        <taxon>Coriobacteriia</taxon>
        <taxon>Eggerthellales</taxon>
        <taxon>Eggerthellaceae</taxon>
        <taxon>Gordonibacter</taxon>
    </lineage>
</organism>
<name>A0A842J9Y0_9ACTN</name>
<protein>
    <recommendedName>
        <fullName evidence="4">FeoB-associated Cys-rich membrane protein</fullName>
    </recommendedName>
</protein>
<keyword evidence="1" id="KW-0812">Transmembrane</keyword>
<reference evidence="2 3" key="1">
    <citation type="submission" date="2020-08" db="EMBL/GenBank/DDBJ databases">
        <authorList>
            <person name="Liu C."/>
            <person name="Sun Q."/>
        </authorList>
    </citation>
    <scope>NUCLEOTIDE SEQUENCE [LARGE SCALE GENOMIC DNA]</scope>
    <source>
        <strain evidence="2 3">N22</strain>
    </source>
</reference>
<gene>
    <name evidence="2" type="ORF">H7313_02770</name>
</gene>
<dbReference type="EMBL" id="JACMSE010000001">
    <property type="protein sequence ID" value="MBC2888274.1"/>
    <property type="molecule type" value="Genomic_DNA"/>
</dbReference>
<dbReference type="RefSeq" id="WP_185904224.1">
    <property type="nucleotide sequence ID" value="NZ_JACMSE010000001.1"/>
</dbReference>